<name>A0A8C4NB25_EPTBU</name>
<dbReference type="AlphaFoldDB" id="A0A8C4NB25"/>
<proteinExistence type="inferred from homology"/>
<dbReference type="Pfam" id="PF15300">
    <property type="entry name" value="INT_SG_DDX_CT_C"/>
    <property type="match status" value="1"/>
</dbReference>
<organism evidence="3 4">
    <name type="scientific">Eptatretus burgeri</name>
    <name type="common">Inshore hagfish</name>
    <dbReference type="NCBI Taxonomy" id="7764"/>
    <lineage>
        <taxon>Eukaryota</taxon>
        <taxon>Metazoa</taxon>
        <taxon>Chordata</taxon>
        <taxon>Craniata</taxon>
        <taxon>Vertebrata</taxon>
        <taxon>Cyclostomata</taxon>
        <taxon>Myxini</taxon>
        <taxon>Myxiniformes</taxon>
        <taxon>Myxinidae</taxon>
        <taxon>Eptatretinae</taxon>
        <taxon>Eptatretus</taxon>
    </lineage>
</organism>
<evidence type="ECO:0000313" key="4">
    <source>
        <dbReference type="Proteomes" id="UP000694388"/>
    </source>
</evidence>
<evidence type="ECO:0000259" key="2">
    <source>
        <dbReference type="Pfam" id="PF15300"/>
    </source>
</evidence>
<protein>
    <recommendedName>
        <fullName evidence="2">INTS6/SAGE1/DDX26B/CT45 C-terminal domain-containing protein</fullName>
    </recommendedName>
</protein>
<accession>A0A8C4NB25</accession>
<evidence type="ECO:0000256" key="1">
    <source>
        <dbReference type="ARBA" id="ARBA00038284"/>
    </source>
</evidence>
<dbReference type="InterPro" id="IPR051113">
    <property type="entry name" value="Integrator_subunit6"/>
</dbReference>
<feature type="domain" description="INTS6/SAGE1/DDX26B/CT45 C-terminal" evidence="2">
    <location>
        <begin position="105"/>
        <end position="167"/>
    </location>
</feature>
<sequence>MFYAMNVFPCMEVIIPILPFIATGDDLPLIIADTSPESPSIADLTPTFPPTNDVVPPDSTDLANHFMETSTAYSMEGDQHSGQRLEHNHTVELAKRTGSTAKITENNNELRGKIVKEIRKPGRNYGRIFSLLRLLQGSPQLQVHFIQQVIREAARFKKRVLIQQLEEMMQSLQQEDSPLLLRAHIPLLGNHINSR</sequence>
<comment type="similarity">
    <text evidence="1">Belongs to the CT45 family.</text>
</comment>
<dbReference type="CDD" id="cd14686">
    <property type="entry name" value="bZIP"/>
    <property type="match status" value="1"/>
</dbReference>
<dbReference type="InterPro" id="IPR029307">
    <property type="entry name" value="INT_SG_DDX_CT_C"/>
</dbReference>
<dbReference type="Ensembl" id="ENSEBUT00000004543.1">
    <property type="protein sequence ID" value="ENSEBUP00000004125.1"/>
    <property type="gene ID" value="ENSEBUG00000002938.1"/>
</dbReference>
<reference evidence="3" key="1">
    <citation type="submission" date="2025-08" db="UniProtKB">
        <authorList>
            <consortium name="Ensembl"/>
        </authorList>
    </citation>
    <scope>IDENTIFICATION</scope>
</reference>
<keyword evidence="4" id="KW-1185">Reference proteome</keyword>
<dbReference type="Proteomes" id="UP000694388">
    <property type="component" value="Unplaced"/>
</dbReference>
<dbReference type="GeneTree" id="ENSGT00390000016655"/>
<dbReference type="GO" id="GO:0034472">
    <property type="term" value="P:snRNA 3'-end processing"/>
    <property type="evidence" value="ECO:0007669"/>
    <property type="project" value="TreeGrafter"/>
</dbReference>
<dbReference type="PANTHER" id="PTHR12957:SF2">
    <property type="entry name" value="INTEGRATOR COMPLEX SUBUNIT 6"/>
    <property type="match status" value="1"/>
</dbReference>
<dbReference type="PANTHER" id="PTHR12957">
    <property type="entry name" value="DEAD/H BOX POLYPEPTIDE 26/DICE1-RELATED"/>
    <property type="match status" value="1"/>
</dbReference>
<evidence type="ECO:0000313" key="3">
    <source>
        <dbReference type="Ensembl" id="ENSEBUP00000004125.1"/>
    </source>
</evidence>
<dbReference type="GO" id="GO:0032039">
    <property type="term" value="C:integrator complex"/>
    <property type="evidence" value="ECO:0007669"/>
    <property type="project" value="TreeGrafter"/>
</dbReference>
<reference evidence="3" key="2">
    <citation type="submission" date="2025-09" db="UniProtKB">
        <authorList>
            <consortium name="Ensembl"/>
        </authorList>
    </citation>
    <scope>IDENTIFICATION</scope>
</reference>